<dbReference type="Pfam" id="PF07114">
    <property type="entry name" value="TMEM126"/>
    <property type="match status" value="1"/>
</dbReference>
<dbReference type="AlphaFoldDB" id="A0A8J2RDC9"/>
<comment type="caution">
    <text evidence="7">The sequence shown here is derived from an EMBL/GenBank/DDBJ whole genome shotgun (WGS) entry which is preliminary data.</text>
</comment>
<keyword evidence="8" id="KW-1185">Reference proteome</keyword>
<feature type="transmembrane region" description="Helical" evidence="6">
    <location>
        <begin position="118"/>
        <end position="136"/>
    </location>
</feature>
<evidence type="ECO:0000313" key="8">
    <source>
        <dbReference type="Proteomes" id="UP000789390"/>
    </source>
</evidence>
<gene>
    <name evidence="7" type="ORF">DGAL_LOCUS610</name>
</gene>
<protein>
    <recommendedName>
        <fullName evidence="9">Transmembrane protein</fullName>
    </recommendedName>
</protein>
<evidence type="ECO:0008006" key="9">
    <source>
        <dbReference type="Google" id="ProtNLM"/>
    </source>
</evidence>
<keyword evidence="5 6" id="KW-0472">Membrane</keyword>
<dbReference type="PANTHER" id="PTHR16296:SF2">
    <property type="entry name" value="TRANSMEMBRANE PROTEIN 126A"/>
    <property type="match status" value="1"/>
</dbReference>
<sequence length="205" mass="23534">MALRKTKISELPPSAVRLTRQEAIEYQNEAIEQWKPQYQMWPLKYGSFALGTVSSASAVIINEYFRRALFLPKSSLFFIGMPIITVSSLTLTIIHHQLTTSNLLLMNTPCMPCMQGQTALLLGFFGTVYPVLACSFGNMMQAQKLDTTYIPPLIKERKQFLQMCQKMIQKKSNLFTKSLVINVILAVMFTHYQQKAFFRFNQQDQ</sequence>
<dbReference type="GO" id="GO:0031966">
    <property type="term" value="C:mitochondrial membrane"/>
    <property type="evidence" value="ECO:0007669"/>
    <property type="project" value="UniProtKB-SubCell"/>
</dbReference>
<proteinExistence type="predicted"/>
<organism evidence="7 8">
    <name type="scientific">Daphnia galeata</name>
    <dbReference type="NCBI Taxonomy" id="27404"/>
    <lineage>
        <taxon>Eukaryota</taxon>
        <taxon>Metazoa</taxon>
        <taxon>Ecdysozoa</taxon>
        <taxon>Arthropoda</taxon>
        <taxon>Crustacea</taxon>
        <taxon>Branchiopoda</taxon>
        <taxon>Diplostraca</taxon>
        <taxon>Cladocera</taxon>
        <taxon>Anomopoda</taxon>
        <taxon>Daphniidae</taxon>
        <taxon>Daphnia</taxon>
    </lineage>
</organism>
<evidence type="ECO:0000256" key="6">
    <source>
        <dbReference type="SAM" id="Phobius"/>
    </source>
</evidence>
<keyword evidence="4" id="KW-0496">Mitochondrion</keyword>
<dbReference type="EMBL" id="CAKKLH010000002">
    <property type="protein sequence ID" value="CAH0098527.1"/>
    <property type="molecule type" value="Genomic_DNA"/>
</dbReference>
<dbReference type="GO" id="GO:0032981">
    <property type="term" value="P:mitochondrial respiratory chain complex I assembly"/>
    <property type="evidence" value="ECO:0007669"/>
    <property type="project" value="TreeGrafter"/>
</dbReference>
<evidence type="ECO:0000256" key="4">
    <source>
        <dbReference type="ARBA" id="ARBA00023128"/>
    </source>
</evidence>
<evidence type="ECO:0000256" key="1">
    <source>
        <dbReference type="ARBA" id="ARBA00004225"/>
    </source>
</evidence>
<keyword evidence="2 6" id="KW-0812">Transmembrane</keyword>
<feature type="transmembrane region" description="Helical" evidence="6">
    <location>
        <begin position="77"/>
        <end position="98"/>
    </location>
</feature>
<evidence type="ECO:0000256" key="2">
    <source>
        <dbReference type="ARBA" id="ARBA00022692"/>
    </source>
</evidence>
<comment type="subcellular location">
    <subcellularLocation>
        <location evidence="1">Mitochondrion membrane</location>
        <topology evidence="1">Multi-pass membrane protein</topology>
    </subcellularLocation>
</comment>
<evidence type="ECO:0000256" key="5">
    <source>
        <dbReference type="ARBA" id="ARBA00023136"/>
    </source>
</evidence>
<reference evidence="7" key="1">
    <citation type="submission" date="2021-11" db="EMBL/GenBank/DDBJ databases">
        <authorList>
            <person name="Schell T."/>
        </authorList>
    </citation>
    <scope>NUCLEOTIDE SEQUENCE</scope>
    <source>
        <strain evidence="7">M5</strain>
    </source>
</reference>
<name>A0A8J2RDC9_9CRUS</name>
<feature type="transmembrane region" description="Helical" evidence="6">
    <location>
        <begin position="174"/>
        <end position="192"/>
    </location>
</feature>
<evidence type="ECO:0000256" key="3">
    <source>
        <dbReference type="ARBA" id="ARBA00022989"/>
    </source>
</evidence>
<dbReference type="InterPro" id="IPR009801">
    <property type="entry name" value="TMEM126"/>
</dbReference>
<dbReference type="OrthoDB" id="6234762at2759"/>
<keyword evidence="3 6" id="KW-1133">Transmembrane helix</keyword>
<accession>A0A8J2RDC9</accession>
<evidence type="ECO:0000313" key="7">
    <source>
        <dbReference type="EMBL" id="CAH0098527.1"/>
    </source>
</evidence>
<dbReference type="Proteomes" id="UP000789390">
    <property type="component" value="Unassembled WGS sequence"/>
</dbReference>
<dbReference type="PANTHER" id="PTHR16296">
    <property type="entry name" value="UNCHARACTERIZED HYPOTHALAMUS PROTEIN HT007"/>
    <property type="match status" value="1"/>
</dbReference>